<dbReference type="AlphaFoldDB" id="A0A371FPK9"/>
<feature type="non-terminal residue" evidence="1">
    <location>
        <position position="1"/>
    </location>
</feature>
<reference evidence="1" key="1">
    <citation type="submission" date="2018-05" db="EMBL/GenBank/DDBJ databases">
        <title>Draft genome of Mucuna pruriens seed.</title>
        <authorList>
            <person name="Nnadi N.E."/>
            <person name="Vos R."/>
            <person name="Hasami M.H."/>
            <person name="Devisetty U.K."/>
            <person name="Aguiy J.C."/>
        </authorList>
    </citation>
    <scope>NUCLEOTIDE SEQUENCE [LARGE SCALE GENOMIC DNA]</scope>
    <source>
        <strain evidence="1">JCA_2017</strain>
    </source>
</reference>
<accession>A0A371FPK9</accession>
<organism evidence="1 2">
    <name type="scientific">Mucuna pruriens</name>
    <name type="common">Velvet bean</name>
    <name type="synonym">Dolichos pruriens</name>
    <dbReference type="NCBI Taxonomy" id="157652"/>
    <lineage>
        <taxon>Eukaryota</taxon>
        <taxon>Viridiplantae</taxon>
        <taxon>Streptophyta</taxon>
        <taxon>Embryophyta</taxon>
        <taxon>Tracheophyta</taxon>
        <taxon>Spermatophyta</taxon>
        <taxon>Magnoliopsida</taxon>
        <taxon>eudicotyledons</taxon>
        <taxon>Gunneridae</taxon>
        <taxon>Pentapetalae</taxon>
        <taxon>rosids</taxon>
        <taxon>fabids</taxon>
        <taxon>Fabales</taxon>
        <taxon>Fabaceae</taxon>
        <taxon>Papilionoideae</taxon>
        <taxon>50 kb inversion clade</taxon>
        <taxon>NPAAA clade</taxon>
        <taxon>indigoferoid/millettioid clade</taxon>
        <taxon>Phaseoleae</taxon>
        <taxon>Mucuna</taxon>
    </lineage>
</organism>
<dbReference type="EMBL" id="QJKJ01008266">
    <property type="protein sequence ID" value="RDX80285.1"/>
    <property type="molecule type" value="Genomic_DNA"/>
</dbReference>
<comment type="caution">
    <text evidence="1">The sequence shown here is derived from an EMBL/GenBank/DDBJ whole genome shotgun (WGS) entry which is preliminary data.</text>
</comment>
<keyword evidence="2" id="KW-1185">Reference proteome</keyword>
<sequence>MDKILLRKENRWRKSQGNKKNDPMKCVFCIFASPAGVTMYDNSCSDAKKPLYTGCTNFMRLSMVLRLFNLKTKSGWTNKSFTELHKLLKDMLTEGNTLSNRNYEAENYSKEGNHSTKRKMSSDINQRVLWYLPIISRFKRLFAKSNNAKNLR</sequence>
<evidence type="ECO:0000313" key="2">
    <source>
        <dbReference type="Proteomes" id="UP000257109"/>
    </source>
</evidence>
<gene>
    <name evidence="1" type="ORF">CR513_39182</name>
</gene>
<name>A0A371FPK9_MUCPR</name>
<dbReference type="OrthoDB" id="1932595at2759"/>
<dbReference type="PANTHER" id="PTHR10775:SF182">
    <property type="entry name" value="TRANSPOSON, EN_SPM-LIKE, TRANSPOSASE-ASSOCIATED DOMAIN PROTEIN-RELATED"/>
    <property type="match status" value="1"/>
</dbReference>
<dbReference type="PANTHER" id="PTHR10775">
    <property type="entry name" value="OS08G0208400 PROTEIN"/>
    <property type="match status" value="1"/>
</dbReference>
<evidence type="ECO:0000313" key="1">
    <source>
        <dbReference type="EMBL" id="RDX80285.1"/>
    </source>
</evidence>
<protein>
    <submittedName>
        <fullName evidence="1">Uncharacterized protein</fullName>
    </submittedName>
</protein>
<dbReference type="Proteomes" id="UP000257109">
    <property type="component" value="Unassembled WGS sequence"/>
</dbReference>
<proteinExistence type="predicted"/>